<dbReference type="Pfam" id="PF11981">
    <property type="entry name" value="DUF3482"/>
    <property type="match status" value="1"/>
</dbReference>
<dbReference type="Proteomes" id="UP000241829">
    <property type="component" value="Chromosome"/>
</dbReference>
<dbReference type="InterPro" id="IPR021871">
    <property type="entry name" value="DUF3482"/>
</dbReference>
<dbReference type="EMBL" id="CP027792">
    <property type="protein sequence ID" value="AVP56713.1"/>
    <property type="molecule type" value="Genomic_DNA"/>
</dbReference>
<keyword evidence="4" id="KW-1185">Reference proteome</keyword>
<feature type="transmembrane region" description="Helical" evidence="2">
    <location>
        <begin position="87"/>
        <end position="107"/>
    </location>
</feature>
<dbReference type="KEGG" id="melm:C7H73_02790"/>
<feature type="transmembrane region" description="Helical" evidence="2">
    <location>
        <begin position="544"/>
        <end position="564"/>
    </location>
</feature>
<feature type="transmembrane region" description="Helical" evidence="2">
    <location>
        <begin position="279"/>
        <end position="301"/>
    </location>
</feature>
<gene>
    <name evidence="3" type="ORF">C7H73_02790</name>
</gene>
<evidence type="ECO:0008006" key="5">
    <source>
        <dbReference type="Google" id="ProtNLM"/>
    </source>
</evidence>
<evidence type="ECO:0000313" key="3">
    <source>
        <dbReference type="EMBL" id="AVP56713.1"/>
    </source>
</evidence>
<name>A0A2P1NI30_9BURK</name>
<feature type="region of interest" description="Disordered" evidence="1">
    <location>
        <begin position="490"/>
        <end position="511"/>
    </location>
</feature>
<keyword evidence="2" id="KW-1133">Transmembrane helix</keyword>
<feature type="transmembrane region" description="Helical" evidence="2">
    <location>
        <begin position="517"/>
        <end position="538"/>
    </location>
</feature>
<dbReference type="Pfam" id="PF11067">
    <property type="entry name" value="DUF2868"/>
    <property type="match status" value="1"/>
</dbReference>
<dbReference type="InterPro" id="IPR021296">
    <property type="entry name" value="DUF2868"/>
</dbReference>
<dbReference type="RefSeq" id="WP_106845271.1">
    <property type="nucleotide sequence ID" value="NZ_CP027792.1"/>
</dbReference>
<keyword evidence="2" id="KW-0812">Transmembrane</keyword>
<feature type="transmembrane region" description="Helical" evidence="2">
    <location>
        <begin position="239"/>
        <end position="259"/>
    </location>
</feature>
<evidence type="ECO:0000256" key="2">
    <source>
        <dbReference type="SAM" id="Phobius"/>
    </source>
</evidence>
<reference evidence="4" key="1">
    <citation type="submission" date="2018-03" db="EMBL/GenBank/DDBJ databases">
        <title>Genome sequencing of Melaminivora sp. strain SC2-7.</title>
        <authorList>
            <person name="Kim S.-J."/>
            <person name="Heo J."/>
            <person name="Ahn J.-H."/>
            <person name="Kwon S.-W."/>
        </authorList>
    </citation>
    <scope>NUCLEOTIDE SEQUENCE [LARGE SCALE GENOMIC DNA]</scope>
    <source>
        <strain evidence="4">SC2-7</strain>
    </source>
</reference>
<feature type="compositionally biased region" description="Pro residues" evidence="1">
    <location>
        <begin position="495"/>
        <end position="504"/>
    </location>
</feature>
<sequence>MQLSEPLLRTVLLAGAIERADAQGLLVSQPERDEALRQAVAAARGRGVQRVAAPDVAADWARAVVQRASERNAGVAALAQPSAALQWLAWGLPALALLLGLAADRIANAHRVDLLSPPLLLVLAWNGAMYLLLAWRALRGHGAPARWAPALRQRLRPRVPRHAGAPGQRALAAQIAAQFYGPWFAQTSALFARRAARVMHLSAAAGAAGIALSLLLRGLVVRYQFGWESTFLDAAQMHALARVLFLPLTALFGLQPFSLQEIAATQNFAGEGAAGSRWVWMYVGLLALVVVLPRLALAAWARWRQAQLAARLALDPQGDALQALAARLPRDVLLGLVALSAQQAQALQTLLAGHAEAEPAGHRLRWLQPEGADARQAVDAVLLGDAPQRERPAAWQHAPSPALPWERWAASWVLEPALFDRLAPLLPGQQGALQRLRSSWVQASEARFAQALQLLADHLREGAALAGQPAQAERYPARLQQLAAALAALHGHGPAAPPPGPPATPARGEGSRRWSEGAFVALGSSAGAAAGAKAGALLDLGLGGLTLGAGTAVGGLLGASAAWLRRALQKRQHSDELLQHMVEMACLLYLASAHQGRMAPAQAERLAPRWRAEVTGAVAAHWPALLAALQAGPRAAQAAPHAPALAPLLQPLLRGVLQRSLSPEGGGQDGS</sequence>
<proteinExistence type="predicted"/>
<organism evidence="3 4">
    <name type="scientific">Pulveribacter suum</name>
    <dbReference type="NCBI Taxonomy" id="2116657"/>
    <lineage>
        <taxon>Bacteria</taxon>
        <taxon>Pseudomonadati</taxon>
        <taxon>Pseudomonadota</taxon>
        <taxon>Betaproteobacteria</taxon>
        <taxon>Burkholderiales</taxon>
        <taxon>Comamonadaceae</taxon>
        <taxon>Pulveribacter</taxon>
    </lineage>
</organism>
<feature type="transmembrane region" description="Helical" evidence="2">
    <location>
        <begin position="119"/>
        <end position="138"/>
    </location>
</feature>
<keyword evidence="2" id="KW-0472">Membrane</keyword>
<accession>A0A2P1NI30</accession>
<feature type="transmembrane region" description="Helical" evidence="2">
    <location>
        <begin position="198"/>
        <end position="219"/>
    </location>
</feature>
<evidence type="ECO:0000313" key="4">
    <source>
        <dbReference type="Proteomes" id="UP000241829"/>
    </source>
</evidence>
<protein>
    <recommendedName>
        <fullName evidence="5">DUF2868 domain-containing protein</fullName>
    </recommendedName>
</protein>
<evidence type="ECO:0000256" key="1">
    <source>
        <dbReference type="SAM" id="MobiDB-lite"/>
    </source>
</evidence>
<dbReference type="AlphaFoldDB" id="A0A2P1NI30"/>
<dbReference type="OrthoDB" id="4998316at2"/>